<comment type="caution">
    <text evidence="2">The sequence shown here is derived from an EMBL/GenBank/DDBJ whole genome shotgun (WGS) entry which is preliminary data.</text>
</comment>
<sequence length="77" mass="9190">MASHASLLNSGSIDEKCHTLFDGVRKISQLSDYLVSQNAYLIKRVRDLEERLQQEADYNKRLHQEMDYNRWTFNRDQ</sequence>
<protein>
    <submittedName>
        <fullName evidence="2">Uncharacterized protein</fullName>
    </submittedName>
</protein>
<organism evidence="2 3">
    <name type="scientific">Meloidogyne graminicola</name>
    <dbReference type="NCBI Taxonomy" id="189291"/>
    <lineage>
        <taxon>Eukaryota</taxon>
        <taxon>Metazoa</taxon>
        <taxon>Ecdysozoa</taxon>
        <taxon>Nematoda</taxon>
        <taxon>Chromadorea</taxon>
        <taxon>Rhabditida</taxon>
        <taxon>Tylenchina</taxon>
        <taxon>Tylenchomorpha</taxon>
        <taxon>Tylenchoidea</taxon>
        <taxon>Meloidogynidae</taxon>
        <taxon>Meloidogyninae</taxon>
        <taxon>Meloidogyne</taxon>
    </lineage>
</organism>
<gene>
    <name evidence="2" type="ORF">Mgra_00008039</name>
    <name evidence="1" type="ORF">Mgra_00009891</name>
</gene>
<evidence type="ECO:0000313" key="1">
    <source>
        <dbReference type="EMBL" id="KAF7625921.1"/>
    </source>
</evidence>
<evidence type="ECO:0000313" key="2">
    <source>
        <dbReference type="EMBL" id="KAF7632524.1"/>
    </source>
</evidence>
<dbReference type="EMBL" id="JABEBT010000193">
    <property type="protein sequence ID" value="KAF7625921.1"/>
    <property type="molecule type" value="Genomic_DNA"/>
</dbReference>
<name>A0A8S9ZGT2_9BILA</name>
<dbReference type="Proteomes" id="UP000605970">
    <property type="component" value="Unassembled WGS sequence"/>
</dbReference>
<dbReference type="EMBL" id="JABEBT010000100">
    <property type="protein sequence ID" value="KAF7632524.1"/>
    <property type="molecule type" value="Genomic_DNA"/>
</dbReference>
<reference evidence="2" key="1">
    <citation type="journal article" date="2020" name="Ecol. Evol.">
        <title>Genome structure and content of the rice root-knot nematode (Meloidogyne graminicola).</title>
        <authorList>
            <person name="Phan N.T."/>
            <person name="Danchin E.G.J."/>
            <person name="Klopp C."/>
            <person name="Perfus-Barbeoch L."/>
            <person name="Kozlowski D.K."/>
            <person name="Koutsovoulos G.D."/>
            <person name="Lopez-Roques C."/>
            <person name="Bouchez O."/>
            <person name="Zahm M."/>
            <person name="Besnard G."/>
            <person name="Bellafiore S."/>
        </authorList>
    </citation>
    <scope>NUCLEOTIDE SEQUENCE</scope>
    <source>
        <strain evidence="2">VN-18</strain>
    </source>
</reference>
<dbReference type="AlphaFoldDB" id="A0A8S9ZGT2"/>
<accession>A0A8S9ZGT2</accession>
<evidence type="ECO:0000313" key="3">
    <source>
        <dbReference type="Proteomes" id="UP000605970"/>
    </source>
</evidence>
<keyword evidence="3" id="KW-1185">Reference proteome</keyword>
<dbReference type="OrthoDB" id="5882207at2759"/>
<proteinExistence type="predicted"/>